<comment type="function">
    <text evidence="8">Catalyzes the release of premature peptidyl moieties from peptidyl-tRNA molecules trapped in stalled 50S ribosomal subunits, and thus maintains levels of free tRNAs and 50S ribosomes.</text>
</comment>
<feature type="binding site" evidence="8">
    <location>
        <position position="76"/>
    </location>
    <ligand>
        <name>tRNA</name>
        <dbReference type="ChEBI" id="CHEBI:17843"/>
    </ligand>
</feature>
<keyword evidence="12" id="KW-1185">Reference proteome</keyword>
<dbReference type="GO" id="GO:0072344">
    <property type="term" value="P:rescue of stalled ribosome"/>
    <property type="evidence" value="ECO:0007669"/>
    <property type="project" value="UniProtKB-UniRule"/>
</dbReference>
<dbReference type="GO" id="GO:0004045">
    <property type="term" value="F:peptidyl-tRNA hydrolase activity"/>
    <property type="evidence" value="ECO:0007669"/>
    <property type="project" value="UniProtKB-UniRule"/>
</dbReference>
<dbReference type="PROSITE" id="PS01196">
    <property type="entry name" value="PEPT_TRNA_HYDROL_2"/>
    <property type="match status" value="1"/>
</dbReference>
<evidence type="ECO:0000256" key="4">
    <source>
        <dbReference type="ARBA" id="ARBA00022884"/>
    </source>
</evidence>
<evidence type="ECO:0000313" key="11">
    <source>
        <dbReference type="EMBL" id="SPF68526.1"/>
    </source>
</evidence>
<dbReference type="AlphaFoldDB" id="A0A375I104"/>
<feature type="binding site" evidence="8">
    <location>
        <position position="74"/>
    </location>
    <ligand>
        <name>tRNA</name>
        <dbReference type="ChEBI" id="CHEBI:17843"/>
    </ligand>
</feature>
<feature type="site" description="Discriminates between blocked and unblocked aminoacyl-tRNA" evidence="8">
    <location>
        <position position="10"/>
    </location>
</feature>
<comment type="subunit">
    <text evidence="8">Monomer.</text>
</comment>
<feature type="site" description="Stabilizes the basic form of H active site to accept a proton" evidence="8">
    <location>
        <position position="101"/>
    </location>
</feature>
<dbReference type="GO" id="GO:0005737">
    <property type="term" value="C:cytoplasm"/>
    <property type="evidence" value="ECO:0007669"/>
    <property type="project" value="UniProtKB-SubCell"/>
</dbReference>
<dbReference type="NCBIfam" id="TIGR00447">
    <property type="entry name" value="pth"/>
    <property type="match status" value="1"/>
</dbReference>
<feature type="active site" description="Proton acceptor" evidence="8">
    <location>
        <position position="20"/>
    </location>
</feature>
<accession>A0A375I104</accession>
<dbReference type="GO" id="GO:0006515">
    <property type="term" value="P:protein quality control for misfolded or incompletely synthesized proteins"/>
    <property type="evidence" value="ECO:0007669"/>
    <property type="project" value="UniProtKB-UniRule"/>
</dbReference>
<dbReference type="InterPro" id="IPR001328">
    <property type="entry name" value="Pept_tRNA_hydro"/>
</dbReference>
<dbReference type="RefSeq" id="WP_119715681.1">
    <property type="nucleotide sequence ID" value="NZ_OMOH01000005.1"/>
</dbReference>
<evidence type="ECO:0000256" key="3">
    <source>
        <dbReference type="ARBA" id="ARBA00022801"/>
    </source>
</evidence>
<dbReference type="OrthoDB" id="9800507at2"/>
<evidence type="ECO:0000256" key="9">
    <source>
        <dbReference type="RuleBase" id="RU000673"/>
    </source>
</evidence>
<evidence type="ECO:0000256" key="7">
    <source>
        <dbReference type="ARBA" id="ARBA00050038"/>
    </source>
</evidence>
<protein>
    <recommendedName>
        <fullName evidence="7 8">Peptidyl-tRNA hydrolase</fullName>
        <shortName evidence="8">Pth</shortName>
        <ecNumber evidence="1 8">3.1.1.29</ecNumber>
    </recommendedName>
</protein>
<evidence type="ECO:0000256" key="5">
    <source>
        <dbReference type="ARBA" id="ARBA00038063"/>
    </source>
</evidence>
<feature type="binding site" evidence="8">
    <location>
        <position position="122"/>
    </location>
    <ligand>
        <name>tRNA</name>
        <dbReference type="ChEBI" id="CHEBI:17843"/>
    </ligand>
</feature>
<dbReference type="Proteomes" id="UP000265962">
    <property type="component" value="Unassembled WGS sequence"/>
</dbReference>
<dbReference type="Gene3D" id="3.40.50.1470">
    <property type="entry name" value="Peptidyl-tRNA hydrolase"/>
    <property type="match status" value="1"/>
</dbReference>
<dbReference type="CDD" id="cd00462">
    <property type="entry name" value="PTH"/>
    <property type="match status" value="1"/>
</dbReference>
<dbReference type="EMBL" id="OMOH01000005">
    <property type="protein sequence ID" value="SPF68526.1"/>
    <property type="molecule type" value="Genomic_DNA"/>
</dbReference>
<evidence type="ECO:0000256" key="2">
    <source>
        <dbReference type="ARBA" id="ARBA00022555"/>
    </source>
</evidence>
<dbReference type="HAMAP" id="MF_00083">
    <property type="entry name" value="Pept_tRNA_hydro_bact"/>
    <property type="match status" value="1"/>
</dbReference>
<evidence type="ECO:0000256" key="8">
    <source>
        <dbReference type="HAMAP-Rule" id="MF_00083"/>
    </source>
</evidence>
<keyword evidence="8" id="KW-0963">Cytoplasm</keyword>
<dbReference type="PANTHER" id="PTHR17224:SF1">
    <property type="entry name" value="PEPTIDYL-TRNA HYDROLASE"/>
    <property type="match status" value="1"/>
</dbReference>
<evidence type="ECO:0000256" key="10">
    <source>
        <dbReference type="RuleBase" id="RU004320"/>
    </source>
</evidence>
<keyword evidence="3 8" id="KW-0378">Hydrolase</keyword>
<evidence type="ECO:0000256" key="6">
    <source>
        <dbReference type="ARBA" id="ARBA00048707"/>
    </source>
</evidence>
<dbReference type="PROSITE" id="PS01195">
    <property type="entry name" value="PEPT_TRNA_HYDROL_1"/>
    <property type="match status" value="1"/>
</dbReference>
<dbReference type="InterPro" id="IPR036416">
    <property type="entry name" value="Pept_tRNA_hydro_sf"/>
</dbReference>
<proteinExistence type="inferred from homology"/>
<keyword evidence="4 8" id="KW-0694">RNA-binding</keyword>
<comment type="function">
    <text evidence="8">Hydrolyzes ribosome-free peptidyl-tRNAs (with 1 or more amino acids incorporated), which drop off the ribosome during protein synthesis, or as a result of ribosome stalling.</text>
</comment>
<comment type="subcellular location">
    <subcellularLocation>
        <location evidence="8">Cytoplasm</location>
    </subcellularLocation>
</comment>
<keyword evidence="2 8" id="KW-0820">tRNA-binding</keyword>
<evidence type="ECO:0000313" key="12">
    <source>
        <dbReference type="Proteomes" id="UP000265962"/>
    </source>
</evidence>
<feature type="binding site" evidence="8">
    <location>
        <position position="15"/>
    </location>
    <ligand>
        <name>tRNA</name>
        <dbReference type="ChEBI" id="CHEBI:17843"/>
    </ligand>
</feature>
<dbReference type="EC" id="3.1.1.29" evidence="1 8"/>
<dbReference type="Pfam" id="PF01195">
    <property type="entry name" value="Pept_tRNA_hydro"/>
    <property type="match status" value="1"/>
</dbReference>
<dbReference type="SUPFAM" id="SSF53178">
    <property type="entry name" value="Peptidyl-tRNA hydrolase-like"/>
    <property type="match status" value="1"/>
</dbReference>
<gene>
    <name evidence="8" type="primary">pth</name>
    <name evidence="11" type="ORF">PROPJV5_1507</name>
</gene>
<dbReference type="FunFam" id="3.40.50.1470:FF:000001">
    <property type="entry name" value="Peptidyl-tRNA hydrolase"/>
    <property type="match status" value="1"/>
</dbReference>
<sequence length="196" mass="20898">MTWLVAGLGNPGLRYAWTRHNVGFMVADELARRAHGRFGAPRGMHADVLTTRIGPAGVGAPGGQPVLIVKPRTFMNESGRAVGALATYHRVDTDHVIVVHDELDLDPSRMRLKAGGGDNGHNGLKSIRAHLGTGDFIRVRVGIGRPPGHQSGADYVLGRFPKNERDDLAVTVTEAADAVETVITAGLAVAQNRFNS</sequence>
<dbReference type="InterPro" id="IPR018171">
    <property type="entry name" value="Pept_tRNA_hydro_CS"/>
</dbReference>
<organism evidence="11 12">
    <name type="scientific">Propionibacterium ruminifibrarum</name>
    <dbReference type="NCBI Taxonomy" id="1962131"/>
    <lineage>
        <taxon>Bacteria</taxon>
        <taxon>Bacillati</taxon>
        <taxon>Actinomycetota</taxon>
        <taxon>Actinomycetes</taxon>
        <taxon>Propionibacteriales</taxon>
        <taxon>Propionibacteriaceae</taxon>
        <taxon>Propionibacterium</taxon>
    </lineage>
</organism>
<comment type="similarity">
    <text evidence="5 8 10">Belongs to the PTH family.</text>
</comment>
<dbReference type="GO" id="GO:0000049">
    <property type="term" value="F:tRNA binding"/>
    <property type="evidence" value="ECO:0007669"/>
    <property type="project" value="UniProtKB-UniRule"/>
</dbReference>
<dbReference type="PANTHER" id="PTHR17224">
    <property type="entry name" value="PEPTIDYL-TRNA HYDROLASE"/>
    <property type="match status" value="1"/>
</dbReference>
<reference evidence="12" key="1">
    <citation type="submission" date="2018-02" db="EMBL/GenBank/DDBJ databases">
        <authorList>
            <person name="Hornung B."/>
        </authorList>
    </citation>
    <scope>NUCLEOTIDE SEQUENCE [LARGE SCALE GENOMIC DNA]</scope>
</reference>
<comment type="catalytic activity">
    <reaction evidence="6 8 9">
        <text>an N-acyl-L-alpha-aminoacyl-tRNA + H2O = an N-acyl-L-amino acid + a tRNA + H(+)</text>
        <dbReference type="Rhea" id="RHEA:54448"/>
        <dbReference type="Rhea" id="RHEA-COMP:10123"/>
        <dbReference type="Rhea" id="RHEA-COMP:13883"/>
        <dbReference type="ChEBI" id="CHEBI:15377"/>
        <dbReference type="ChEBI" id="CHEBI:15378"/>
        <dbReference type="ChEBI" id="CHEBI:59874"/>
        <dbReference type="ChEBI" id="CHEBI:78442"/>
        <dbReference type="ChEBI" id="CHEBI:138191"/>
        <dbReference type="EC" id="3.1.1.29"/>
    </reaction>
</comment>
<name>A0A375I104_9ACTN</name>
<evidence type="ECO:0000256" key="1">
    <source>
        <dbReference type="ARBA" id="ARBA00013260"/>
    </source>
</evidence>